<dbReference type="Gene3D" id="3.30.420.10">
    <property type="entry name" value="Ribonuclease H-like superfamily/Ribonuclease H"/>
    <property type="match status" value="1"/>
</dbReference>
<dbReference type="InterPro" id="IPR036397">
    <property type="entry name" value="RNaseH_sf"/>
</dbReference>
<evidence type="ECO:0000313" key="2">
    <source>
        <dbReference type="Proteomes" id="UP000786811"/>
    </source>
</evidence>
<gene>
    <name evidence="1" type="ORF">HICCMSTLAB_LOCUS5707</name>
</gene>
<comment type="caution">
    <text evidence="1">The sequence shown here is derived from an EMBL/GenBank/DDBJ whole genome shotgun (WGS) entry which is preliminary data.</text>
</comment>
<name>A0A8J2HDQ2_COTCN</name>
<dbReference type="Proteomes" id="UP000786811">
    <property type="component" value="Unassembled WGS sequence"/>
</dbReference>
<dbReference type="PANTHER" id="PTHR33939">
    <property type="entry name" value="PROTEIN CBG22215"/>
    <property type="match status" value="1"/>
</dbReference>
<proteinExistence type="predicted"/>
<evidence type="ECO:0000313" key="1">
    <source>
        <dbReference type="EMBL" id="CAG5090648.1"/>
    </source>
</evidence>
<organism evidence="1 2">
    <name type="scientific">Cotesia congregata</name>
    <name type="common">Parasitoid wasp</name>
    <name type="synonym">Apanteles congregatus</name>
    <dbReference type="NCBI Taxonomy" id="51543"/>
    <lineage>
        <taxon>Eukaryota</taxon>
        <taxon>Metazoa</taxon>
        <taxon>Ecdysozoa</taxon>
        <taxon>Arthropoda</taxon>
        <taxon>Hexapoda</taxon>
        <taxon>Insecta</taxon>
        <taxon>Pterygota</taxon>
        <taxon>Neoptera</taxon>
        <taxon>Endopterygota</taxon>
        <taxon>Hymenoptera</taxon>
        <taxon>Apocrita</taxon>
        <taxon>Ichneumonoidea</taxon>
        <taxon>Braconidae</taxon>
        <taxon>Microgastrinae</taxon>
        <taxon>Cotesia</taxon>
    </lineage>
</organism>
<dbReference type="GO" id="GO:0003676">
    <property type="term" value="F:nucleic acid binding"/>
    <property type="evidence" value="ECO:0007669"/>
    <property type="project" value="InterPro"/>
</dbReference>
<protein>
    <submittedName>
        <fullName evidence="1">Uncharacterized protein</fullName>
    </submittedName>
</protein>
<dbReference type="PANTHER" id="PTHR33939:SF1">
    <property type="entry name" value="DUF4371 DOMAIN-CONTAINING PROTEIN"/>
    <property type="match status" value="1"/>
</dbReference>
<reference evidence="1" key="1">
    <citation type="submission" date="2021-04" db="EMBL/GenBank/DDBJ databases">
        <authorList>
            <person name="Chebbi M.A.C M."/>
        </authorList>
    </citation>
    <scope>NUCLEOTIDE SEQUENCE</scope>
</reference>
<dbReference type="EMBL" id="CAJNRD030001119">
    <property type="protein sequence ID" value="CAG5090648.1"/>
    <property type="molecule type" value="Genomic_DNA"/>
</dbReference>
<sequence length="382" mass="44078">MGSVEPAIPGTIEPWRSIGDKLKSCINVQSYVQSSMIISTALKDIMCDYARPNINDACSGKTITVVQLLQQIRGNNIPFYGKVSTLRKLLHDIGFSHIRRNNNRYLVEQPHIIAARIEFLGRYKYYFDRKRRFIFQDETWIFRNGTGKTFEWQDSSTRSVSCNIAIKYNFAILIKKLSMECLIRSEKQPTSAWKKPALINWLTENKIPHDARSTVKDLYALCQSYKKPISHEITEIIHKSGHEVLKTPPYCYFYNPIELVWGFCKRYYDAHVAPDCDYSEKKAMQIWEEALSQVTPERWNRYVDHTEKKLCDYRLAQVVRPTTSSLTPATSPAGLRALTILTSKIDSNYPEFCSCDYRLAQVVRPIYFFGPATSPTGLSYPS</sequence>
<dbReference type="AlphaFoldDB" id="A0A8J2HDQ2"/>
<accession>A0A8J2HDQ2</accession>
<keyword evidence="2" id="KW-1185">Reference proteome</keyword>
<dbReference type="OrthoDB" id="10048767at2759"/>